<dbReference type="GO" id="GO:0003755">
    <property type="term" value="F:peptidyl-prolyl cis-trans isomerase activity"/>
    <property type="evidence" value="ECO:0007669"/>
    <property type="project" value="UniProtKB-UniRule"/>
</dbReference>
<dbReference type="GO" id="GO:0005737">
    <property type="term" value="C:cytoplasm"/>
    <property type="evidence" value="ECO:0007669"/>
    <property type="project" value="TreeGrafter"/>
</dbReference>
<reference evidence="8 9" key="1">
    <citation type="submission" date="2024-04" db="EMBL/GenBank/DDBJ databases">
        <title>The reference genome of an endangered Asteraceae, Deinandra increscens subsp. villosa, native to the Central Coast of California.</title>
        <authorList>
            <person name="Guilliams M."/>
            <person name="Hasenstab-Lehman K."/>
            <person name="Meyer R."/>
            <person name="Mcevoy S."/>
        </authorList>
    </citation>
    <scope>NUCLEOTIDE SEQUENCE [LARGE SCALE GENOMIC DNA]</scope>
    <source>
        <tissue evidence="8">Leaf</tissue>
    </source>
</reference>
<feature type="compositionally biased region" description="Basic and acidic residues" evidence="6">
    <location>
        <begin position="15"/>
        <end position="24"/>
    </location>
</feature>
<protein>
    <recommendedName>
        <fullName evidence="5">Peptidyl-prolyl cis-trans isomerase</fullName>
        <shortName evidence="5">PPIase</shortName>
        <ecNumber evidence="5">5.2.1.8</ecNumber>
    </recommendedName>
</protein>
<evidence type="ECO:0000256" key="3">
    <source>
        <dbReference type="ARBA" id="ARBA00023110"/>
    </source>
</evidence>
<dbReference type="AlphaFoldDB" id="A0AAP0GNZ4"/>
<feature type="region of interest" description="Disordered" evidence="6">
    <location>
        <begin position="1"/>
        <end position="70"/>
    </location>
</feature>
<evidence type="ECO:0000256" key="6">
    <source>
        <dbReference type="SAM" id="MobiDB-lite"/>
    </source>
</evidence>
<evidence type="ECO:0000256" key="2">
    <source>
        <dbReference type="ARBA" id="ARBA00007365"/>
    </source>
</evidence>
<organism evidence="8 9">
    <name type="scientific">Deinandra increscens subsp. villosa</name>
    <dbReference type="NCBI Taxonomy" id="3103831"/>
    <lineage>
        <taxon>Eukaryota</taxon>
        <taxon>Viridiplantae</taxon>
        <taxon>Streptophyta</taxon>
        <taxon>Embryophyta</taxon>
        <taxon>Tracheophyta</taxon>
        <taxon>Spermatophyta</taxon>
        <taxon>Magnoliopsida</taxon>
        <taxon>eudicotyledons</taxon>
        <taxon>Gunneridae</taxon>
        <taxon>Pentapetalae</taxon>
        <taxon>asterids</taxon>
        <taxon>campanulids</taxon>
        <taxon>Asterales</taxon>
        <taxon>Asteraceae</taxon>
        <taxon>Asteroideae</taxon>
        <taxon>Heliantheae alliance</taxon>
        <taxon>Madieae</taxon>
        <taxon>Madiinae</taxon>
        <taxon>Deinandra</taxon>
    </lineage>
</organism>
<dbReference type="EMBL" id="JBCNJP010000025">
    <property type="protein sequence ID" value="KAK9056236.1"/>
    <property type="molecule type" value="Genomic_DNA"/>
</dbReference>
<dbReference type="EC" id="5.2.1.8" evidence="5"/>
<dbReference type="Proteomes" id="UP001408789">
    <property type="component" value="Unassembled WGS sequence"/>
</dbReference>
<accession>A0AAP0GNZ4</accession>
<dbReference type="PANTHER" id="PTHR11071">
    <property type="entry name" value="PEPTIDYL-PROLYL CIS-TRANS ISOMERASE"/>
    <property type="match status" value="1"/>
</dbReference>
<dbReference type="Gene3D" id="2.40.100.10">
    <property type="entry name" value="Cyclophilin-like"/>
    <property type="match status" value="1"/>
</dbReference>
<dbReference type="SUPFAM" id="SSF50891">
    <property type="entry name" value="Cyclophilin-like"/>
    <property type="match status" value="1"/>
</dbReference>
<feature type="compositionally biased region" description="Basic residues" evidence="6">
    <location>
        <begin position="50"/>
        <end position="60"/>
    </location>
</feature>
<comment type="caution">
    <text evidence="8">The sequence shown here is derived from an EMBL/GenBank/DDBJ whole genome shotgun (WGS) entry which is preliminary data.</text>
</comment>
<gene>
    <name evidence="8" type="ORF">SSX86_027326</name>
</gene>
<evidence type="ECO:0000313" key="9">
    <source>
        <dbReference type="Proteomes" id="UP001408789"/>
    </source>
</evidence>
<dbReference type="Pfam" id="PF00160">
    <property type="entry name" value="Pro_isomerase"/>
    <property type="match status" value="1"/>
</dbReference>
<evidence type="ECO:0000313" key="8">
    <source>
        <dbReference type="EMBL" id="KAK9056236.1"/>
    </source>
</evidence>
<dbReference type="PANTHER" id="PTHR11071:SF447">
    <property type="entry name" value="PEPTIDYL-PROLYL CIS-TRANS ISOMERASE CYP63"/>
    <property type="match status" value="1"/>
</dbReference>
<dbReference type="PROSITE" id="PS50072">
    <property type="entry name" value="CSA_PPIASE_2"/>
    <property type="match status" value="1"/>
</dbReference>
<evidence type="ECO:0000256" key="4">
    <source>
        <dbReference type="ARBA" id="ARBA00023235"/>
    </source>
</evidence>
<keyword evidence="9" id="KW-1185">Reference proteome</keyword>
<keyword evidence="4 5" id="KW-0413">Isomerase</keyword>
<feature type="compositionally biased region" description="Polar residues" evidence="6">
    <location>
        <begin position="1"/>
        <end position="10"/>
    </location>
</feature>
<feature type="compositionally biased region" description="Polar residues" evidence="6">
    <location>
        <begin position="25"/>
        <end position="41"/>
    </location>
</feature>
<dbReference type="InterPro" id="IPR029000">
    <property type="entry name" value="Cyclophilin-like_dom_sf"/>
</dbReference>
<dbReference type="GO" id="GO:0016018">
    <property type="term" value="F:cyclosporin A binding"/>
    <property type="evidence" value="ECO:0007669"/>
    <property type="project" value="TreeGrafter"/>
</dbReference>
<comment type="similarity">
    <text evidence="2 5">Belongs to the cyclophilin-type PPIase family.</text>
</comment>
<evidence type="ECO:0000256" key="5">
    <source>
        <dbReference type="RuleBase" id="RU363019"/>
    </source>
</evidence>
<evidence type="ECO:0000259" key="7">
    <source>
        <dbReference type="PROSITE" id="PS50072"/>
    </source>
</evidence>
<proteinExistence type="inferred from homology"/>
<dbReference type="PRINTS" id="PR00153">
    <property type="entry name" value="CSAPPISMRASE"/>
</dbReference>
<comment type="function">
    <text evidence="5">PPIases accelerate the folding of proteins. It catalyzes the cis-trans isomerization of proline imidic peptide bonds in oligopeptides.</text>
</comment>
<evidence type="ECO:0000256" key="1">
    <source>
        <dbReference type="ARBA" id="ARBA00000971"/>
    </source>
</evidence>
<sequence length="287" mass="31693">MVSRFTSHTLSGEIRQQKRLHDLTSPENPDLTSPENSSHIPTNFLVKGSVARKKGKKTTGHRPPPPSAEMINKKNPWVYLDISIGGNPVGRMVIELFSDVVPKTAENFRALCTGEKGIGPVTGKPLHYKGTVFYKIDQRLAAEGGDIENRKGRAGGGECIYGNGRYFEDENSERTHERGTLSMALFDSRNSNGSTFILCFRDEFRDLDGCHVVFGKVIKGMEIVTKIEDVGSPKGPIQEVKIENCGELSEDQKSNVMVPDEGKEKKPGKRAISSDESFDGRVLMSHL</sequence>
<keyword evidence="3 5" id="KW-0697">Rotamase</keyword>
<dbReference type="FunFam" id="2.40.100.10:FF:000025">
    <property type="entry name" value="Peptidyl-prolyl cis-trans isomerase CYP19-2"/>
    <property type="match status" value="1"/>
</dbReference>
<dbReference type="InterPro" id="IPR002130">
    <property type="entry name" value="Cyclophilin-type_PPIase_dom"/>
</dbReference>
<name>A0AAP0GNZ4_9ASTR</name>
<comment type="catalytic activity">
    <reaction evidence="1 5">
        <text>[protein]-peptidylproline (omega=180) = [protein]-peptidylproline (omega=0)</text>
        <dbReference type="Rhea" id="RHEA:16237"/>
        <dbReference type="Rhea" id="RHEA-COMP:10747"/>
        <dbReference type="Rhea" id="RHEA-COMP:10748"/>
        <dbReference type="ChEBI" id="CHEBI:83833"/>
        <dbReference type="ChEBI" id="CHEBI:83834"/>
        <dbReference type="EC" id="5.2.1.8"/>
    </reaction>
</comment>
<feature type="region of interest" description="Disordered" evidence="6">
    <location>
        <begin position="250"/>
        <end position="287"/>
    </location>
</feature>
<feature type="domain" description="PPIase cyclophilin-type" evidence="7">
    <location>
        <begin position="79"/>
        <end position="247"/>
    </location>
</feature>
<dbReference type="GO" id="GO:0006457">
    <property type="term" value="P:protein folding"/>
    <property type="evidence" value="ECO:0007669"/>
    <property type="project" value="TreeGrafter"/>
</dbReference>